<dbReference type="GO" id="GO:0005886">
    <property type="term" value="C:plasma membrane"/>
    <property type="evidence" value="ECO:0007669"/>
    <property type="project" value="TreeGrafter"/>
</dbReference>
<dbReference type="AlphaFoldDB" id="A0A7M7JKY9"/>
<keyword evidence="5 6" id="KW-0472">Membrane</keyword>
<keyword evidence="9" id="KW-1185">Reference proteome</keyword>
<dbReference type="PANTHER" id="PTHR43243">
    <property type="entry name" value="INNER MEMBRANE TRANSPORTER YGJI-RELATED"/>
    <property type="match status" value="1"/>
</dbReference>
<feature type="transmembrane region" description="Helical" evidence="6">
    <location>
        <begin position="381"/>
        <end position="399"/>
    </location>
</feature>
<dbReference type="PANTHER" id="PTHR43243:SF4">
    <property type="entry name" value="CATIONIC AMINO ACID TRANSPORTER 4"/>
    <property type="match status" value="1"/>
</dbReference>
<evidence type="ECO:0000256" key="1">
    <source>
        <dbReference type="ARBA" id="ARBA00004141"/>
    </source>
</evidence>
<protein>
    <recommendedName>
        <fullName evidence="7">Cationic amino acid transporter C-terminal domain-containing protein</fullName>
    </recommendedName>
</protein>
<feature type="transmembrane region" description="Helical" evidence="6">
    <location>
        <begin position="208"/>
        <end position="227"/>
    </location>
</feature>
<feature type="transmembrane region" description="Helical" evidence="6">
    <location>
        <begin position="114"/>
        <end position="140"/>
    </location>
</feature>
<dbReference type="PIRSF" id="PIRSF006060">
    <property type="entry name" value="AA_transporter"/>
    <property type="match status" value="1"/>
</dbReference>
<dbReference type="GO" id="GO:0015171">
    <property type="term" value="F:amino acid transmembrane transporter activity"/>
    <property type="evidence" value="ECO:0007669"/>
    <property type="project" value="TreeGrafter"/>
</dbReference>
<reference evidence="8" key="1">
    <citation type="submission" date="2021-01" db="UniProtKB">
        <authorList>
            <consortium name="EnsemblMetazoa"/>
        </authorList>
    </citation>
    <scope>IDENTIFICATION</scope>
</reference>
<comment type="subcellular location">
    <subcellularLocation>
        <location evidence="1">Membrane</location>
        <topology evidence="1">Multi-pass membrane protein</topology>
    </subcellularLocation>
</comment>
<evidence type="ECO:0000313" key="8">
    <source>
        <dbReference type="EnsemblMetazoa" id="XP_022653573"/>
    </source>
</evidence>
<dbReference type="Pfam" id="PF13906">
    <property type="entry name" value="AA_permease_C"/>
    <property type="match status" value="1"/>
</dbReference>
<dbReference type="GeneID" id="111247186"/>
<dbReference type="Gene3D" id="1.20.1740.10">
    <property type="entry name" value="Amino acid/polyamine transporter I"/>
    <property type="match status" value="1"/>
</dbReference>
<feature type="transmembrane region" description="Helical" evidence="6">
    <location>
        <begin position="28"/>
        <end position="50"/>
    </location>
</feature>
<dbReference type="EnsemblMetazoa" id="XM_022797838">
    <property type="protein sequence ID" value="XP_022653573"/>
    <property type="gene ID" value="LOC111247186"/>
</dbReference>
<dbReference type="Proteomes" id="UP000594260">
    <property type="component" value="Unplaced"/>
</dbReference>
<feature type="transmembrane region" description="Helical" evidence="6">
    <location>
        <begin position="324"/>
        <end position="343"/>
    </location>
</feature>
<dbReference type="Pfam" id="PF13520">
    <property type="entry name" value="AA_permease_2"/>
    <property type="match status" value="1"/>
</dbReference>
<name>A0A7M7JKY9_VARDE</name>
<evidence type="ECO:0000313" key="9">
    <source>
        <dbReference type="Proteomes" id="UP000594260"/>
    </source>
</evidence>
<evidence type="ECO:0000256" key="5">
    <source>
        <dbReference type="ARBA" id="ARBA00023136"/>
    </source>
</evidence>
<keyword evidence="3 6" id="KW-0812">Transmembrane</keyword>
<dbReference type="InterPro" id="IPR002293">
    <property type="entry name" value="AA/rel_permease1"/>
</dbReference>
<accession>A0A7M7JKY9</accession>
<dbReference type="RefSeq" id="XP_022653573.1">
    <property type="nucleotide sequence ID" value="XM_022797838.1"/>
</dbReference>
<proteinExistence type="predicted"/>
<feature type="transmembrane region" description="Helical" evidence="6">
    <location>
        <begin position="233"/>
        <end position="254"/>
    </location>
</feature>
<keyword evidence="4 6" id="KW-1133">Transmembrane helix</keyword>
<sequence length="419" mass="46006">MCCLWQLLAEHAAPTQTRYPGESSQTSWLNNTLVVVNVIVMAIIFGVGVFHADFSNWQYHCGDHKPDGFISGFLPHGWSGVLSACAKCFFAYVGFDSIAAAGEEARNPGKSIPIATLMAMSVVSVVYISVSGVLTLMLPYYDINTEAGIPDALKHYDAYWAVYMVSGGAIASMVTVIMGTIFAVSRVMYAMAEDGLLPAIFCSVCRKVPFVSMITSTFVAAILAVFFDTDAIIEMLSIGTLFAYLIIAFGVVIVRYSPTKVHAKGEIGPRVTLRVWAASSLYSLYPSRMSHKTLIVITLALATFFAFAFGFSVNVKGTPWDGQIGLTVVCGSMILVAVAYIYPLKELLDDENYTFQMPLMPLLPVISMSLNAFLMTTMEAVTWYRFIVWLVLGATVYFANGYRYSKLNQVQLKEKLDHS</sequence>
<organism evidence="8 9">
    <name type="scientific">Varroa destructor</name>
    <name type="common">Honeybee mite</name>
    <dbReference type="NCBI Taxonomy" id="109461"/>
    <lineage>
        <taxon>Eukaryota</taxon>
        <taxon>Metazoa</taxon>
        <taxon>Ecdysozoa</taxon>
        <taxon>Arthropoda</taxon>
        <taxon>Chelicerata</taxon>
        <taxon>Arachnida</taxon>
        <taxon>Acari</taxon>
        <taxon>Parasitiformes</taxon>
        <taxon>Mesostigmata</taxon>
        <taxon>Gamasina</taxon>
        <taxon>Dermanyssoidea</taxon>
        <taxon>Varroidae</taxon>
        <taxon>Varroa</taxon>
    </lineage>
</organism>
<evidence type="ECO:0000256" key="6">
    <source>
        <dbReference type="SAM" id="Phobius"/>
    </source>
</evidence>
<keyword evidence="2" id="KW-0813">Transport</keyword>
<feature type="transmembrane region" description="Helical" evidence="6">
    <location>
        <begin position="160"/>
        <end position="187"/>
    </location>
</feature>
<evidence type="ECO:0000256" key="2">
    <source>
        <dbReference type="ARBA" id="ARBA00022448"/>
    </source>
</evidence>
<dbReference type="InterPro" id="IPR029485">
    <property type="entry name" value="CAT_C"/>
</dbReference>
<evidence type="ECO:0000259" key="7">
    <source>
        <dbReference type="Pfam" id="PF13906"/>
    </source>
</evidence>
<feature type="domain" description="Cationic amino acid transporter C-terminal" evidence="7">
    <location>
        <begin position="355"/>
        <end position="404"/>
    </location>
</feature>
<feature type="transmembrane region" description="Helical" evidence="6">
    <location>
        <begin position="355"/>
        <end position="375"/>
    </location>
</feature>
<feature type="transmembrane region" description="Helical" evidence="6">
    <location>
        <begin position="293"/>
        <end position="312"/>
    </location>
</feature>
<evidence type="ECO:0000256" key="3">
    <source>
        <dbReference type="ARBA" id="ARBA00022692"/>
    </source>
</evidence>
<evidence type="ECO:0000256" key="4">
    <source>
        <dbReference type="ARBA" id="ARBA00022989"/>
    </source>
</evidence>